<sequence length="339" mass="38298">MGRAAVTTLFRSILQEAAASMSRILYFCPDFPQPSGGVKTLYRHVHRLVEMGFDAWIVHQKHPFRVTWHGYEAPTLWLSERPGFTPEDVLVIPEVMPQVMQQTARFSGERIVIALSWSPAYWNLPPGQTWPSFGIRRVITKSPLIQAYLHWSMGIEAALIHEYVTRDRYFFDRGAKRPKICYLTRKERSAAWLHQVLFAKGDPFTRFEWMPLRELSEDEYARNLREATVYVTTNMQEGMNTSVLEAMACGCLVVGYSGVGGGVYMEPDGPAQNCILVENGNVPALGKQLETVLRSLADEPDAYARITENGLDTARAYNDSKDEAESLRTVFSPLLRAGG</sequence>
<keyword evidence="1" id="KW-0808">Transferase</keyword>
<accession>A0A6B1DAE3</accession>
<dbReference type="GO" id="GO:0016740">
    <property type="term" value="F:transferase activity"/>
    <property type="evidence" value="ECO:0007669"/>
    <property type="project" value="UniProtKB-KW"/>
</dbReference>
<gene>
    <name evidence="1" type="ORF">F4X14_16590</name>
</gene>
<comment type="caution">
    <text evidence="1">The sequence shown here is derived from an EMBL/GenBank/DDBJ whole genome shotgun (WGS) entry which is preliminary data.</text>
</comment>
<dbReference type="SUPFAM" id="SSF53756">
    <property type="entry name" value="UDP-Glycosyltransferase/glycogen phosphorylase"/>
    <property type="match status" value="1"/>
</dbReference>
<name>A0A6B1DAE3_9CHLR</name>
<proteinExistence type="predicted"/>
<dbReference type="Gene3D" id="3.40.50.2000">
    <property type="entry name" value="Glycogen Phosphorylase B"/>
    <property type="match status" value="1"/>
</dbReference>
<reference evidence="1" key="1">
    <citation type="submission" date="2019-09" db="EMBL/GenBank/DDBJ databases">
        <title>Characterisation of the sponge microbiome using genome-centric metagenomics.</title>
        <authorList>
            <person name="Engelberts J.P."/>
            <person name="Robbins S.J."/>
            <person name="De Goeij J.M."/>
            <person name="Aranda M."/>
            <person name="Bell S.C."/>
            <person name="Webster N.S."/>
        </authorList>
    </citation>
    <scope>NUCLEOTIDE SEQUENCE</scope>
    <source>
        <strain evidence="1">SB0661_bin_32</strain>
    </source>
</reference>
<dbReference type="AlphaFoldDB" id="A0A6B1DAE3"/>
<dbReference type="Pfam" id="PF13692">
    <property type="entry name" value="Glyco_trans_1_4"/>
    <property type="match status" value="1"/>
</dbReference>
<organism evidence="1">
    <name type="scientific">Caldilineaceae bacterium SB0661_bin_32</name>
    <dbReference type="NCBI Taxonomy" id="2605255"/>
    <lineage>
        <taxon>Bacteria</taxon>
        <taxon>Bacillati</taxon>
        <taxon>Chloroflexota</taxon>
        <taxon>Caldilineae</taxon>
        <taxon>Caldilineales</taxon>
        <taxon>Caldilineaceae</taxon>
    </lineage>
</organism>
<dbReference type="EMBL" id="VXMH01000090">
    <property type="protein sequence ID" value="MYC96584.1"/>
    <property type="molecule type" value="Genomic_DNA"/>
</dbReference>
<evidence type="ECO:0000313" key="1">
    <source>
        <dbReference type="EMBL" id="MYC96584.1"/>
    </source>
</evidence>
<protein>
    <submittedName>
        <fullName evidence="1">Glycosyltransferase family 4 protein</fullName>
    </submittedName>
</protein>